<dbReference type="EMBL" id="UGGO01000001">
    <property type="protein sequence ID" value="STQ45099.1"/>
    <property type="molecule type" value="Genomic_DNA"/>
</dbReference>
<evidence type="ECO:0000313" key="3">
    <source>
        <dbReference type="Proteomes" id="UP000254304"/>
    </source>
</evidence>
<sequence length="57" mass="6500">MSAKIIKGFLGNNTGRKEVTSLWTFISLGFLFVNLSIYSLHSISMSEMLSIFNLFFF</sequence>
<gene>
    <name evidence="2" type="ORF">NCTC12157_02825</name>
</gene>
<accession>A0A377NEB3</accession>
<protein>
    <submittedName>
        <fullName evidence="2">Uncharacterized protein</fullName>
    </submittedName>
</protein>
<dbReference type="AlphaFoldDB" id="A0A377NEB3"/>
<reference evidence="2 3" key="1">
    <citation type="submission" date="2018-06" db="EMBL/GenBank/DDBJ databases">
        <authorList>
            <consortium name="Pathogen Informatics"/>
            <person name="Doyle S."/>
        </authorList>
    </citation>
    <scope>NUCLEOTIDE SEQUENCE [LARGE SCALE GENOMIC DNA]</scope>
    <source>
        <strain evidence="2 3">NCTC12157</strain>
    </source>
</reference>
<dbReference type="Proteomes" id="UP000254304">
    <property type="component" value="Unassembled WGS sequence"/>
</dbReference>
<evidence type="ECO:0000313" key="2">
    <source>
        <dbReference type="EMBL" id="STQ45099.1"/>
    </source>
</evidence>
<keyword evidence="1" id="KW-0812">Transmembrane</keyword>
<feature type="transmembrane region" description="Helical" evidence="1">
    <location>
        <begin position="20"/>
        <end position="40"/>
    </location>
</feature>
<keyword evidence="1" id="KW-1133">Transmembrane helix</keyword>
<evidence type="ECO:0000256" key="1">
    <source>
        <dbReference type="SAM" id="Phobius"/>
    </source>
</evidence>
<keyword evidence="1" id="KW-0472">Membrane</keyword>
<name>A0A377NEB3_9GAMM</name>
<organism evidence="2 3">
    <name type="scientific">Ewingella americana</name>
    <dbReference type="NCBI Taxonomy" id="41202"/>
    <lineage>
        <taxon>Bacteria</taxon>
        <taxon>Pseudomonadati</taxon>
        <taxon>Pseudomonadota</taxon>
        <taxon>Gammaproteobacteria</taxon>
        <taxon>Enterobacterales</taxon>
        <taxon>Yersiniaceae</taxon>
        <taxon>Ewingella</taxon>
    </lineage>
</organism>
<proteinExistence type="predicted"/>